<evidence type="ECO:0000256" key="2">
    <source>
        <dbReference type="SAM" id="Phobius"/>
    </source>
</evidence>
<keyword evidence="4" id="KW-1185">Reference proteome</keyword>
<dbReference type="InterPro" id="IPR045275">
    <property type="entry name" value="MscS_archaea/bacteria_type"/>
</dbReference>
<dbReference type="EMBL" id="AP022586">
    <property type="protein sequence ID" value="BBY16944.1"/>
    <property type="molecule type" value="Genomic_DNA"/>
</dbReference>
<feature type="compositionally biased region" description="Gly residues" evidence="1">
    <location>
        <begin position="232"/>
        <end position="247"/>
    </location>
</feature>
<dbReference type="Proteomes" id="UP000466607">
    <property type="component" value="Chromosome"/>
</dbReference>
<gene>
    <name evidence="3" type="ORF">MLIT_25360</name>
</gene>
<feature type="compositionally biased region" description="Low complexity" evidence="1">
    <location>
        <begin position="270"/>
        <end position="282"/>
    </location>
</feature>
<dbReference type="PANTHER" id="PTHR30221:SF1">
    <property type="entry name" value="SMALL-CONDUCTANCE MECHANOSENSITIVE CHANNEL"/>
    <property type="match status" value="1"/>
</dbReference>
<dbReference type="RefSeq" id="WP_407664733.1">
    <property type="nucleotide sequence ID" value="NZ_AP022586.1"/>
</dbReference>
<keyword evidence="2" id="KW-1133">Transmembrane helix</keyword>
<name>A0AAD1IK79_9MYCO</name>
<feature type="transmembrane region" description="Helical" evidence="2">
    <location>
        <begin position="102"/>
        <end position="122"/>
    </location>
</feature>
<evidence type="ECO:0000256" key="1">
    <source>
        <dbReference type="SAM" id="MobiDB-lite"/>
    </source>
</evidence>
<evidence type="ECO:0000313" key="3">
    <source>
        <dbReference type="EMBL" id="BBY16944.1"/>
    </source>
</evidence>
<dbReference type="InterPro" id="IPR008910">
    <property type="entry name" value="MSC_TM_helix"/>
</dbReference>
<reference evidence="3 4" key="1">
    <citation type="journal article" date="2019" name="Emerg. Microbes Infect.">
        <title>Comprehensive subspecies identification of 175 nontuberculous mycobacteria species based on 7547 genomic profiles.</title>
        <authorList>
            <person name="Matsumoto Y."/>
            <person name="Kinjo T."/>
            <person name="Motooka D."/>
            <person name="Nabeya D."/>
            <person name="Jung N."/>
            <person name="Uechi K."/>
            <person name="Horii T."/>
            <person name="Iida T."/>
            <person name="Fujita J."/>
            <person name="Nakamura S."/>
        </authorList>
    </citation>
    <scope>NUCLEOTIDE SEQUENCE [LARGE SCALE GENOMIC DNA]</scope>
    <source>
        <strain evidence="3 4">JCM 17423</strain>
    </source>
</reference>
<feature type="transmembrane region" description="Helical" evidence="2">
    <location>
        <begin position="165"/>
        <end position="186"/>
    </location>
</feature>
<feature type="transmembrane region" description="Helical" evidence="2">
    <location>
        <begin position="6"/>
        <end position="26"/>
    </location>
</feature>
<sequence length="312" mass="32337">MANFAPKLVAFLVILIIGWILAKLIAKAIDKVLEKVGFDRAVERGGVKKALERSSYDASTIVSKIVYYALLLVVLQLAFGVFGPNPISDLIAGVISFLPKLLVAVVIVVVAAAIAAAVRDIVSNALSGLSYGRMLANIASISIIGLGVIAALNQVGIALTVTLPVLVAILGTIGGILVVGVGGGLIKPMQQRWENYLSRAEDEGRNMREQLADRNQSTTAIPAGNVPQSGYSQGGSWQGGGQPGYGQGAPQYQGGSQYPSDPAGRPPQTGPSTGGPFPSGQPAGYDDPYGGRHTGMPGGPQYPYGDERGGQQ</sequence>
<dbReference type="Pfam" id="PF05552">
    <property type="entry name" value="MS_channel_1st_1"/>
    <property type="match status" value="2"/>
</dbReference>
<feature type="region of interest" description="Disordered" evidence="1">
    <location>
        <begin position="210"/>
        <end position="312"/>
    </location>
</feature>
<dbReference type="GO" id="GO:0008381">
    <property type="term" value="F:mechanosensitive monoatomic ion channel activity"/>
    <property type="evidence" value="ECO:0007669"/>
    <property type="project" value="InterPro"/>
</dbReference>
<organism evidence="3 4">
    <name type="scientific">Mycolicibacterium litorale</name>
    <dbReference type="NCBI Taxonomy" id="758802"/>
    <lineage>
        <taxon>Bacteria</taxon>
        <taxon>Bacillati</taxon>
        <taxon>Actinomycetota</taxon>
        <taxon>Actinomycetes</taxon>
        <taxon>Mycobacteriales</taxon>
        <taxon>Mycobacteriaceae</taxon>
        <taxon>Mycolicibacterium</taxon>
    </lineage>
</organism>
<keyword evidence="2" id="KW-0812">Transmembrane</keyword>
<dbReference type="PANTHER" id="PTHR30221">
    <property type="entry name" value="SMALL-CONDUCTANCE MECHANOSENSITIVE CHANNEL"/>
    <property type="match status" value="1"/>
</dbReference>
<feature type="transmembrane region" description="Helical" evidence="2">
    <location>
        <begin position="134"/>
        <end position="159"/>
    </location>
</feature>
<evidence type="ECO:0000313" key="4">
    <source>
        <dbReference type="Proteomes" id="UP000466607"/>
    </source>
</evidence>
<keyword evidence="2" id="KW-0472">Membrane</keyword>
<proteinExistence type="predicted"/>
<protein>
    <submittedName>
        <fullName evidence="3">Uncharacterized protein</fullName>
    </submittedName>
</protein>
<dbReference type="Gene3D" id="1.10.287.1260">
    <property type="match status" value="1"/>
</dbReference>
<feature type="compositionally biased region" description="Low complexity" evidence="1">
    <location>
        <begin position="248"/>
        <end position="259"/>
    </location>
</feature>
<dbReference type="AlphaFoldDB" id="A0AAD1IK79"/>
<feature type="transmembrane region" description="Helical" evidence="2">
    <location>
        <begin position="65"/>
        <end position="82"/>
    </location>
</feature>
<accession>A0AAD1IK79</accession>